<feature type="transmembrane region" description="Helical" evidence="1">
    <location>
        <begin position="38"/>
        <end position="60"/>
    </location>
</feature>
<organism evidence="3">
    <name type="scientific">Cacopsylla melanoneura</name>
    <dbReference type="NCBI Taxonomy" id="428564"/>
    <lineage>
        <taxon>Eukaryota</taxon>
        <taxon>Metazoa</taxon>
        <taxon>Ecdysozoa</taxon>
        <taxon>Arthropoda</taxon>
        <taxon>Hexapoda</taxon>
        <taxon>Insecta</taxon>
        <taxon>Pterygota</taxon>
        <taxon>Neoptera</taxon>
        <taxon>Paraneoptera</taxon>
        <taxon>Hemiptera</taxon>
        <taxon>Sternorrhyncha</taxon>
        <taxon>Psylloidea</taxon>
        <taxon>Psyllidae</taxon>
        <taxon>Psyllinae</taxon>
        <taxon>Cacopsylla</taxon>
    </lineage>
</organism>
<reference evidence="3" key="1">
    <citation type="submission" date="2021-05" db="EMBL/GenBank/DDBJ databases">
        <authorList>
            <person name="Alioto T."/>
            <person name="Alioto T."/>
            <person name="Gomez Garrido J."/>
        </authorList>
    </citation>
    <scope>NUCLEOTIDE SEQUENCE</scope>
</reference>
<proteinExistence type="predicted"/>
<dbReference type="AlphaFoldDB" id="A0A8D9FBR0"/>
<dbReference type="EMBL" id="HBUF01633741">
    <property type="protein sequence ID" value="CAG6783673.1"/>
    <property type="molecule type" value="Transcribed_RNA"/>
</dbReference>
<dbReference type="EMBL" id="HBUF01130536">
    <property type="protein sequence ID" value="CAG6644068.1"/>
    <property type="molecule type" value="Transcribed_RNA"/>
</dbReference>
<feature type="chain" id="PRO_5036429143" evidence="2">
    <location>
        <begin position="23"/>
        <end position="144"/>
    </location>
</feature>
<evidence type="ECO:0000256" key="1">
    <source>
        <dbReference type="SAM" id="Phobius"/>
    </source>
</evidence>
<feature type="signal peptide" evidence="2">
    <location>
        <begin position="1"/>
        <end position="22"/>
    </location>
</feature>
<feature type="transmembrane region" description="Helical" evidence="1">
    <location>
        <begin position="122"/>
        <end position="142"/>
    </location>
</feature>
<accession>A0A8D9FBR0</accession>
<evidence type="ECO:0000313" key="3">
    <source>
        <dbReference type="EMBL" id="CAG6783674.1"/>
    </source>
</evidence>
<dbReference type="EMBL" id="HBUF01633742">
    <property type="protein sequence ID" value="CAG6783674.1"/>
    <property type="molecule type" value="Transcribed_RNA"/>
</dbReference>
<evidence type="ECO:0000256" key="2">
    <source>
        <dbReference type="SAM" id="SignalP"/>
    </source>
</evidence>
<name>A0A8D9FBR0_9HEMI</name>
<protein>
    <submittedName>
        <fullName evidence="3">Uncharacterized protein</fullName>
    </submittedName>
</protein>
<keyword evidence="1" id="KW-0812">Transmembrane</keyword>
<keyword evidence="1" id="KW-0472">Membrane</keyword>
<sequence>MKHSFCPLLLLVLSLCFLSSLSSLFHHFLPVYFPFSLFSFYCLFFSLVCPHFPHYSLFFLISSFPQSSSSQYLVTIMSCNIITGLELIVNPSMQLLVIGCDNDKIQLVNKIMRILCGAHNCFTGFVSITAFPSASLVIYSFYFC</sequence>
<keyword evidence="2" id="KW-0732">Signal</keyword>
<keyword evidence="1" id="KW-1133">Transmembrane helix</keyword>